<feature type="transmembrane region" description="Helical" evidence="6">
    <location>
        <begin position="98"/>
        <end position="117"/>
    </location>
</feature>
<feature type="transmembrane region" description="Helical" evidence="6">
    <location>
        <begin position="622"/>
        <end position="647"/>
    </location>
</feature>
<keyword evidence="1" id="KW-0596">Phosphopantetheine</keyword>
<dbReference type="NCBIfam" id="TIGR02353">
    <property type="entry name" value="NRPS_term_dom"/>
    <property type="match status" value="1"/>
</dbReference>
<dbReference type="InterPro" id="IPR000873">
    <property type="entry name" value="AMP-dep_synth/lig_dom"/>
</dbReference>
<feature type="transmembrane region" description="Helical" evidence="6">
    <location>
        <begin position="914"/>
        <end position="934"/>
    </location>
</feature>
<dbReference type="GO" id="GO:0044550">
    <property type="term" value="P:secondary metabolite biosynthetic process"/>
    <property type="evidence" value="ECO:0007669"/>
    <property type="project" value="TreeGrafter"/>
</dbReference>
<dbReference type="Gene3D" id="2.160.10.10">
    <property type="entry name" value="Hexapeptide repeat proteins"/>
    <property type="match status" value="2"/>
</dbReference>
<dbReference type="GO" id="GO:0005737">
    <property type="term" value="C:cytoplasm"/>
    <property type="evidence" value="ECO:0007669"/>
    <property type="project" value="TreeGrafter"/>
</dbReference>
<dbReference type="InterPro" id="IPR012728">
    <property type="entry name" value="Pls/PosA_C"/>
</dbReference>
<dbReference type="GO" id="GO:0031177">
    <property type="term" value="F:phosphopantetheine binding"/>
    <property type="evidence" value="ECO:0007669"/>
    <property type="project" value="InterPro"/>
</dbReference>
<feature type="region of interest" description="Disordered" evidence="5">
    <location>
        <begin position="505"/>
        <end position="528"/>
    </location>
</feature>
<dbReference type="PROSITE" id="PS00101">
    <property type="entry name" value="HEXAPEP_TRANSFERASES"/>
    <property type="match status" value="1"/>
</dbReference>
<feature type="transmembrane region" description="Helical" evidence="6">
    <location>
        <begin position="1136"/>
        <end position="1159"/>
    </location>
</feature>
<dbReference type="InterPro" id="IPR009081">
    <property type="entry name" value="PP-bd_ACP"/>
</dbReference>
<reference evidence="8 9" key="1">
    <citation type="submission" date="2018-06" db="EMBL/GenBank/DDBJ databases">
        <authorList>
            <consortium name="Pathogen Informatics"/>
            <person name="Doyle S."/>
        </authorList>
    </citation>
    <scope>NUCLEOTIDE SEQUENCE [LARGE SCALE GENOMIC DNA]</scope>
    <source>
        <strain evidence="8 9">NCTC2665</strain>
    </source>
</reference>
<evidence type="ECO:0000256" key="6">
    <source>
        <dbReference type="SAM" id="Phobius"/>
    </source>
</evidence>
<dbReference type="PANTHER" id="PTHR45527">
    <property type="entry name" value="NONRIBOSOMAL PEPTIDE SYNTHETASE"/>
    <property type="match status" value="1"/>
</dbReference>
<dbReference type="CDD" id="cd05930">
    <property type="entry name" value="A_NRPS"/>
    <property type="match status" value="1"/>
</dbReference>
<dbReference type="InterPro" id="IPR010071">
    <property type="entry name" value="AA_adenyl_dom"/>
</dbReference>
<dbReference type="InterPro" id="IPR036736">
    <property type="entry name" value="ACP-like_sf"/>
</dbReference>
<dbReference type="InterPro" id="IPR011004">
    <property type="entry name" value="Trimer_LpxA-like_sf"/>
</dbReference>
<dbReference type="GO" id="GO:0016740">
    <property type="term" value="F:transferase activity"/>
    <property type="evidence" value="ECO:0007669"/>
    <property type="project" value="UniProtKB-KW"/>
</dbReference>
<dbReference type="InterPro" id="IPR018357">
    <property type="entry name" value="Hexapep_transf_CS"/>
</dbReference>
<keyword evidence="6" id="KW-1133">Transmembrane helix</keyword>
<dbReference type="Pfam" id="PF14602">
    <property type="entry name" value="Hexapep_2"/>
    <property type="match status" value="1"/>
</dbReference>
<protein>
    <submittedName>
        <fullName evidence="8">Linear gramicidin synthase subunit D</fullName>
    </submittedName>
</protein>
<feature type="transmembrane region" description="Helical" evidence="6">
    <location>
        <begin position="1106"/>
        <end position="1130"/>
    </location>
</feature>
<organism evidence="8 9">
    <name type="scientific">Micrococcus luteus (strain ATCC 4698 / DSM 20030 / JCM 1464 / CCM 169 / CCUG 5858 / IAM 1056 / NBRC 3333 / NCIMB 9278 / NCTC 2665 / VKM Ac-2230)</name>
    <name type="common">Micrococcus lysodeikticus</name>
    <dbReference type="NCBI Taxonomy" id="465515"/>
    <lineage>
        <taxon>Bacteria</taxon>
        <taxon>Bacillati</taxon>
        <taxon>Actinomycetota</taxon>
        <taxon>Actinomycetes</taxon>
        <taxon>Micrococcales</taxon>
        <taxon>Micrococcaceae</taxon>
        <taxon>Micrococcus</taxon>
    </lineage>
</organism>
<keyword evidence="2" id="KW-0597">Phosphoprotein</keyword>
<evidence type="ECO:0000313" key="9">
    <source>
        <dbReference type="Proteomes" id="UP000248985"/>
    </source>
</evidence>
<name>A0A7Z7P811_MICLC</name>
<gene>
    <name evidence="8" type="primary">lgrD</name>
    <name evidence="8" type="ORF">NCTC2665_00119</name>
</gene>
<dbReference type="Gene3D" id="1.10.1200.10">
    <property type="entry name" value="ACP-like"/>
    <property type="match status" value="1"/>
</dbReference>
<dbReference type="SUPFAM" id="SSF47336">
    <property type="entry name" value="ACP-like"/>
    <property type="match status" value="1"/>
</dbReference>
<dbReference type="PANTHER" id="PTHR45527:SF1">
    <property type="entry name" value="FATTY ACID SYNTHASE"/>
    <property type="match status" value="1"/>
</dbReference>
<feature type="transmembrane region" description="Helical" evidence="6">
    <location>
        <begin position="659"/>
        <end position="680"/>
    </location>
</feature>
<evidence type="ECO:0000256" key="5">
    <source>
        <dbReference type="SAM" id="MobiDB-lite"/>
    </source>
</evidence>
<dbReference type="InterPro" id="IPR020806">
    <property type="entry name" value="PKS_PP-bd"/>
</dbReference>
<keyword evidence="6" id="KW-0472">Membrane</keyword>
<feature type="region of interest" description="Disordered" evidence="5">
    <location>
        <begin position="827"/>
        <end position="848"/>
    </location>
</feature>
<dbReference type="Proteomes" id="UP000248985">
    <property type="component" value="Chromosome 1"/>
</dbReference>
<keyword evidence="6" id="KW-0812">Transmembrane</keyword>
<evidence type="ECO:0000259" key="7">
    <source>
        <dbReference type="PROSITE" id="PS50075"/>
    </source>
</evidence>
<evidence type="ECO:0000313" key="8">
    <source>
        <dbReference type="EMBL" id="SQG47360.1"/>
    </source>
</evidence>
<accession>A0A7Z7P811</accession>
<dbReference type="Pfam" id="PF00501">
    <property type="entry name" value="AMP-binding"/>
    <property type="match status" value="1"/>
</dbReference>
<dbReference type="Pfam" id="PF00550">
    <property type="entry name" value="PP-binding"/>
    <property type="match status" value="1"/>
</dbReference>
<dbReference type="GO" id="GO:0043041">
    <property type="term" value="P:amino acid activation for nonribosomal peptide biosynthetic process"/>
    <property type="evidence" value="ECO:0007669"/>
    <property type="project" value="TreeGrafter"/>
</dbReference>
<proteinExistence type="predicted"/>
<feature type="region of interest" description="Disordered" evidence="5">
    <location>
        <begin position="1313"/>
        <end position="1335"/>
    </location>
</feature>
<dbReference type="GeneID" id="93343320"/>
<dbReference type="InterPro" id="IPR045851">
    <property type="entry name" value="AMP-bd_C_sf"/>
</dbReference>
<evidence type="ECO:0000256" key="1">
    <source>
        <dbReference type="ARBA" id="ARBA00022450"/>
    </source>
</evidence>
<dbReference type="PROSITE" id="PS00455">
    <property type="entry name" value="AMP_BINDING"/>
    <property type="match status" value="1"/>
</dbReference>
<dbReference type="SUPFAM" id="SSF51161">
    <property type="entry name" value="Trimeric LpxA-like enzymes"/>
    <property type="match status" value="3"/>
</dbReference>
<dbReference type="SUPFAM" id="SSF56801">
    <property type="entry name" value="Acetyl-CoA synthetase-like"/>
    <property type="match status" value="1"/>
</dbReference>
<dbReference type="InterPro" id="IPR001451">
    <property type="entry name" value="Hexapep"/>
</dbReference>
<dbReference type="RefSeq" id="WP_041779784.1">
    <property type="nucleotide sequence ID" value="NC_012803.1"/>
</dbReference>
<feature type="domain" description="Carrier" evidence="7">
    <location>
        <begin position="524"/>
        <end position="598"/>
    </location>
</feature>
<dbReference type="Gene3D" id="3.30.300.30">
    <property type="match status" value="1"/>
</dbReference>
<keyword evidence="3" id="KW-0808">Transferase</keyword>
<dbReference type="NCBIfam" id="TIGR01733">
    <property type="entry name" value="AA-adenyl-dom"/>
    <property type="match status" value="1"/>
</dbReference>
<feature type="transmembrane region" description="Helical" evidence="6">
    <location>
        <begin position="854"/>
        <end position="880"/>
    </location>
</feature>
<evidence type="ECO:0000256" key="3">
    <source>
        <dbReference type="ARBA" id="ARBA00022679"/>
    </source>
</evidence>
<dbReference type="InterPro" id="IPR020845">
    <property type="entry name" value="AMP-binding_CS"/>
</dbReference>
<evidence type="ECO:0000256" key="4">
    <source>
        <dbReference type="ARBA" id="ARBA00022737"/>
    </source>
</evidence>
<dbReference type="Gene3D" id="3.40.50.12780">
    <property type="entry name" value="N-terminal domain of ligase-like"/>
    <property type="match status" value="1"/>
</dbReference>
<sequence length="1335" mass="140815">MSLSSAAPTPPSVPLDPAGAPHRPQLPGSERTPPARTLVELFDATAREHPDATALDDGVEPLTYAELRERVDETARHLWAAGVRKGDRVGVRIASGTAALYVSILGVLAAGAAYVPVDADDPEERARLVFGEAKVAGVLTDERVYAPHPEHTVDPAAEARAPGLEDDAWIIFTSGSTGTPKGVAVSHRSAAAFVDAEARIFLADDPLAPGDRVLAGLSVAFDASCEEMWLAWRHGACLVPAPRSLVRSGMDLGPWLAERRITAVSTVPTLAAMWPTEAMDNVRLLIFGGEACPPELAARLAEDGREVWNTYGPTEATVVACAAPLTGLGPVRIGLPLDGWDLAVVDPQTTLPVAEGETGELIIGGVGLARYLDPAKDAEKYAPMPSLGWERAYRSGDLVVFEPEGLLFVGRADDQVKLGGRRIELGEVDAALQALPGVHGGAAAVQTTPAGHQILVGYLVPADPEAGLDLHMAREHLAAELPAALVPRLAVVDALPTKTSGKVDRHALPWPLPGAEVDEDAPQPDEDTADGWVLRQWADVLGAPPKDADTDFFEAGGGSLAAAQLVARLRLRHPAVTVQDVYRNPTAGALVAAVVGEDGPRGIEVHDRHVDRTRHRTQWVQTLVGLPVFVLPALRLGVWTGLALNLLTLSGLAPGLPTVPWWVLIVAGLLVVTVPGRMLLTAATARLLLRGVSPGSYPRGGRVHLRLWLAQQISDLVDPYSLAGATWVPAYARLLGNRIGKDVDMHTVPPVTGMLTVEEGAAIEPEVDLSGYWVDGDVVRLGEVRIGADAVVGARSTLLPGARVGAGAHVEAGSTVAGWVRGGQRHAGSPAVKVGKVKPRGPAEAPRETPGWRLMATVLSTLVSLLPLVSAAAAAAVAAWSLTWWPPAPEAGPLAAVGTTAARLLAASPLVAGVWFLTQMLLVLVTVRLLALGITEGHHPVRSRVGWQVWATERVLDAARDQLFPIYASRFTPTWLRLLGAEVGRGVEASTVVLVPSMTRVGDGAFLADDTMVSSYSLDGGWMHVAPAKVGKRSFVGNSGMVPGGRTLRRDSLVAVLSTTPAKTKAGTSWMGSPPVRLRRNEVTADASLTYDPPARLKAARTAWELLRAIPVWLHVALSLAVGATLAALIAVGTWVLAFVLGGVVLLAAGAVAAGLTVLAKWVFVGRIRAGEHPLWSSFIWRNEVADTFTEFLAAPWFTRAAAGTPALVWFLRAMGARIGHGAWVESYWLPEADLVELGDGATVNRGCVVQTHLFHDRVMSLDAVVLEDGATLGPHSVVLPAARLGRGTTVGAGSLVMRGEELPAGTWWLGNPVSPWRRPDGDPAAATTPSREEA</sequence>
<dbReference type="SMART" id="SM00823">
    <property type="entry name" value="PKS_PP"/>
    <property type="match status" value="1"/>
</dbReference>
<dbReference type="PROSITE" id="PS50075">
    <property type="entry name" value="CARRIER"/>
    <property type="match status" value="1"/>
</dbReference>
<feature type="region of interest" description="Disordered" evidence="5">
    <location>
        <begin position="1"/>
        <end position="34"/>
    </location>
</feature>
<feature type="compositionally biased region" description="Acidic residues" evidence="5">
    <location>
        <begin position="516"/>
        <end position="528"/>
    </location>
</feature>
<evidence type="ECO:0000256" key="2">
    <source>
        <dbReference type="ARBA" id="ARBA00022553"/>
    </source>
</evidence>
<dbReference type="EMBL" id="LS483396">
    <property type="protein sequence ID" value="SQG47360.1"/>
    <property type="molecule type" value="Genomic_DNA"/>
</dbReference>
<keyword evidence="4" id="KW-0677">Repeat</keyword>
<dbReference type="InterPro" id="IPR042099">
    <property type="entry name" value="ANL_N_sf"/>
</dbReference>